<feature type="coiled-coil region" evidence="18">
    <location>
        <begin position="205"/>
        <end position="260"/>
    </location>
</feature>
<dbReference type="InterPro" id="IPR037381">
    <property type="entry name" value="RFWD3"/>
</dbReference>
<protein>
    <recommendedName>
        <fullName evidence="5">RING-type E3 ubiquitin transferase</fullName>
        <ecNumber evidence="5">2.3.2.27</ecNumber>
    </recommendedName>
</protein>
<feature type="region of interest" description="Disordered" evidence="19">
    <location>
        <begin position="99"/>
        <end position="130"/>
    </location>
</feature>
<keyword evidence="18" id="KW-0175">Coiled coil</keyword>
<dbReference type="CDD" id="cd16450">
    <property type="entry name" value="mRING-C3HGC3_RFWD3"/>
    <property type="match status" value="1"/>
</dbReference>
<evidence type="ECO:0000256" key="8">
    <source>
        <dbReference type="ARBA" id="ARBA00022679"/>
    </source>
</evidence>
<evidence type="ECO:0000256" key="12">
    <source>
        <dbReference type="ARBA" id="ARBA00022771"/>
    </source>
</evidence>
<accession>A0ABN8P6W6</accession>
<keyword evidence="13" id="KW-0833">Ubl conjugation pathway</keyword>
<evidence type="ECO:0000256" key="1">
    <source>
        <dbReference type="ARBA" id="ARBA00000900"/>
    </source>
</evidence>
<keyword evidence="12 17" id="KW-0863">Zinc-finger</keyword>
<keyword evidence="14" id="KW-0862">Zinc</keyword>
<evidence type="ECO:0000256" key="9">
    <source>
        <dbReference type="ARBA" id="ARBA00022723"/>
    </source>
</evidence>
<keyword evidence="9" id="KW-0479">Metal-binding</keyword>
<evidence type="ECO:0000313" key="21">
    <source>
        <dbReference type="EMBL" id="CAH3136062.1"/>
    </source>
</evidence>
<organism evidence="21 22">
    <name type="scientific">Porites lobata</name>
    <dbReference type="NCBI Taxonomy" id="104759"/>
    <lineage>
        <taxon>Eukaryota</taxon>
        <taxon>Metazoa</taxon>
        <taxon>Cnidaria</taxon>
        <taxon>Anthozoa</taxon>
        <taxon>Hexacorallia</taxon>
        <taxon>Scleractinia</taxon>
        <taxon>Fungiina</taxon>
        <taxon>Poritidae</taxon>
        <taxon>Porites</taxon>
    </lineage>
</organism>
<dbReference type="Pfam" id="PF23419">
    <property type="entry name" value="WD40_RFWD3"/>
    <property type="match status" value="1"/>
</dbReference>
<evidence type="ECO:0000259" key="20">
    <source>
        <dbReference type="PROSITE" id="PS50089"/>
    </source>
</evidence>
<dbReference type="PROSITE" id="PS50089">
    <property type="entry name" value="ZF_RING_2"/>
    <property type="match status" value="1"/>
</dbReference>
<dbReference type="SMART" id="SM00184">
    <property type="entry name" value="RING"/>
    <property type="match status" value="1"/>
</dbReference>
<evidence type="ECO:0000256" key="2">
    <source>
        <dbReference type="ARBA" id="ARBA00004322"/>
    </source>
</evidence>
<evidence type="ECO:0000256" key="11">
    <source>
        <dbReference type="ARBA" id="ARBA00022763"/>
    </source>
</evidence>
<feature type="compositionally biased region" description="Polar residues" evidence="19">
    <location>
        <begin position="1"/>
        <end position="10"/>
    </location>
</feature>
<keyword evidence="16" id="KW-0539">Nucleus</keyword>
<name>A0ABN8P6W6_9CNID</name>
<evidence type="ECO:0000256" key="14">
    <source>
        <dbReference type="ARBA" id="ARBA00022833"/>
    </source>
</evidence>
<dbReference type="InterPro" id="IPR036322">
    <property type="entry name" value="WD40_repeat_dom_sf"/>
</dbReference>
<gene>
    <name evidence="21" type="ORF">PLOB_00038248</name>
</gene>
<dbReference type="SUPFAM" id="SSF57850">
    <property type="entry name" value="RING/U-box"/>
    <property type="match status" value="1"/>
</dbReference>
<keyword evidence="6" id="KW-0963">Cytoplasm</keyword>
<dbReference type="InterPro" id="IPR001841">
    <property type="entry name" value="Znf_RING"/>
</dbReference>
<evidence type="ECO:0000256" key="7">
    <source>
        <dbReference type="ARBA" id="ARBA00022574"/>
    </source>
</evidence>
<evidence type="ECO:0000256" key="16">
    <source>
        <dbReference type="ARBA" id="ARBA00023242"/>
    </source>
</evidence>
<dbReference type="EMBL" id="CALNXK010000057">
    <property type="protein sequence ID" value="CAH3136062.1"/>
    <property type="molecule type" value="Genomic_DNA"/>
</dbReference>
<dbReference type="SUPFAM" id="SSF50978">
    <property type="entry name" value="WD40 repeat-like"/>
    <property type="match status" value="1"/>
</dbReference>
<evidence type="ECO:0000256" key="3">
    <source>
        <dbReference type="ARBA" id="ARBA00004496"/>
    </source>
</evidence>
<evidence type="ECO:0000256" key="5">
    <source>
        <dbReference type="ARBA" id="ARBA00012483"/>
    </source>
</evidence>
<feature type="domain" description="RING-type" evidence="20">
    <location>
        <begin position="135"/>
        <end position="181"/>
    </location>
</feature>
<comment type="subcellular location">
    <subcellularLocation>
        <location evidence="3">Cytoplasm</location>
    </subcellularLocation>
    <subcellularLocation>
        <location evidence="2">Nucleus</location>
        <location evidence="2">PML body</location>
    </subcellularLocation>
</comment>
<evidence type="ECO:0000313" key="22">
    <source>
        <dbReference type="Proteomes" id="UP001159405"/>
    </source>
</evidence>
<comment type="pathway">
    <text evidence="4">Protein modification; protein ubiquitination.</text>
</comment>
<evidence type="ECO:0000256" key="18">
    <source>
        <dbReference type="SAM" id="Coils"/>
    </source>
</evidence>
<evidence type="ECO:0000256" key="10">
    <source>
        <dbReference type="ARBA" id="ARBA00022737"/>
    </source>
</evidence>
<dbReference type="InterPro" id="IPR056527">
    <property type="entry name" value="WD40_RFWD3"/>
</dbReference>
<comment type="catalytic activity">
    <reaction evidence="1">
        <text>S-ubiquitinyl-[E2 ubiquitin-conjugating enzyme]-L-cysteine + [acceptor protein]-L-lysine = [E2 ubiquitin-conjugating enzyme]-L-cysteine + N(6)-ubiquitinyl-[acceptor protein]-L-lysine.</text>
        <dbReference type="EC" id="2.3.2.27"/>
    </reaction>
</comment>
<dbReference type="InterPro" id="IPR015943">
    <property type="entry name" value="WD40/YVTN_repeat-like_dom_sf"/>
</dbReference>
<dbReference type="InterPro" id="IPR001680">
    <property type="entry name" value="WD40_rpt"/>
</dbReference>
<feature type="region of interest" description="Disordered" evidence="19">
    <location>
        <begin position="1"/>
        <end position="35"/>
    </location>
</feature>
<keyword evidence="10" id="KW-0677">Repeat</keyword>
<comment type="caution">
    <text evidence="21">The sequence shown here is derived from an EMBL/GenBank/DDBJ whole genome shotgun (WGS) entry which is preliminary data.</text>
</comment>
<feature type="compositionally biased region" description="Basic and acidic residues" evidence="19">
    <location>
        <begin position="13"/>
        <end position="22"/>
    </location>
</feature>
<keyword evidence="22" id="KW-1185">Reference proteome</keyword>
<evidence type="ECO:0000256" key="6">
    <source>
        <dbReference type="ARBA" id="ARBA00022490"/>
    </source>
</evidence>
<dbReference type="Pfam" id="PF13445">
    <property type="entry name" value="zf-RING_UBOX"/>
    <property type="match status" value="1"/>
</dbReference>
<proteinExistence type="predicted"/>
<dbReference type="PANTHER" id="PTHR16047">
    <property type="entry name" value="RFWD3 PROTEIN"/>
    <property type="match status" value="1"/>
</dbReference>
<evidence type="ECO:0000256" key="13">
    <source>
        <dbReference type="ARBA" id="ARBA00022786"/>
    </source>
</evidence>
<keyword evidence="11" id="KW-0227">DNA damage</keyword>
<evidence type="ECO:0000256" key="17">
    <source>
        <dbReference type="PROSITE-ProRule" id="PRU00175"/>
    </source>
</evidence>
<dbReference type="InterPro" id="IPR027370">
    <property type="entry name" value="Znf-RING_euk"/>
</dbReference>
<dbReference type="InterPro" id="IPR013083">
    <property type="entry name" value="Znf_RING/FYVE/PHD"/>
</dbReference>
<evidence type="ECO:0000256" key="4">
    <source>
        <dbReference type="ARBA" id="ARBA00004906"/>
    </source>
</evidence>
<dbReference type="EC" id="2.3.2.27" evidence="5"/>
<dbReference type="PANTHER" id="PTHR16047:SF7">
    <property type="entry name" value="E3 UBIQUITIN-PROTEIN LIGASE RFWD3"/>
    <property type="match status" value="1"/>
</dbReference>
<dbReference type="Gene3D" id="3.30.40.10">
    <property type="entry name" value="Zinc/RING finger domain, C3HC4 (zinc finger)"/>
    <property type="match status" value="1"/>
</dbReference>
<keyword evidence="7" id="KW-0853">WD repeat</keyword>
<evidence type="ECO:0000256" key="15">
    <source>
        <dbReference type="ARBA" id="ARBA00023204"/>
    </source>
</evidence>
<dbReference type="Proteomes" id="UP001159405">
    <property type="component" value="Unassembled WGS sequence"/>
</dbReference>
<keyword evidence="8" id="KW-0808">Transferase</keyword>
<keyword evidence="15" id="KW-0234">DNA repair</keyword>
<dbReference type="Gene3D" id="2.130.10.10">
    <property type="entry name" value="YVTN repeat-like/Quinoprotein amine dehydrogenase"/>
    <property type="match status" value="1"/>
</dbReference>
<evidence type="ECO:0000256" key="19">
    <source>
        <dbReference type="SAM" id="MobiDB-lite"/>
    </source>
</evidence>
<dbReference type="SMART" id="SM00320">
    <property type="entry name" value="WD40"/>
    <property type="match status" value="2"/>
</dbReference>
<reference evidence="21 22" key="1">
    <citation type="submission" date="2022-05" db="EMBL/GenBank/DDBJ databases">
        <authorList>
            <consortium name="Genoscope - CEA"/>
            <person name="William W."/>
        </authorList>
    </citation>
    <scope>NUCLEOTIDE SEQUENCE [LARGE SCALE GENOMIC DNA]</scope>
</reference>
<sequence length="655" mass="72302">MATLIQNGSEEIQENRDHRSEGVRNVVDLTRGTSDEVQDMEIETNNEQQTLNQAENTSTQPVRDENTTPDDVHVQVLQQNATPVVGRTLQVLESLPVNSPDEFQNKASKSSKIKSSKAIKSPLKSPEKDDDSQCCPICFEPWSNSGSHRLSSLSCGHLFGRSCIERWLKAKGGNDKCPQCNAPAKKKDIRNIYTKAIKSIDTTERDRALADLEKEKDARQKAEEREARALLQYQLAKSECERITAQLRKQEQLVLNLQTQRSLLCSRCNSETEGTSGGIRTYGQSTASQSSLLQNSYVLQTSFQIAQNGLRVLTFDRHHAMLVVSKPSPNNLFPGFGIVKVSSLDSKHCEFVRIHQKPLRDVAFSCRGDGLLLTAGMDKTVRVTSMLSNAVVQTYNTPAPVWSCAWNDYDTNYIYCGLQNGTCLIFDVRNTDTYLKSLQNATGGSCPVISVAHVSPDPNGDLRPGGILACKLEGASFWEKTPGADYLPHQLTLPEGSCTSLSFEPSTRHCMFSLRPSKNFQHTRHLVCQLQGNGIGVSTARAEAERSADAETTDQEASLCTCQLINQCVGGPTQKLLSKSRLFTSPDDHNTLMVAAGDESSSSTLIWDGRNGSHLQKLPNQGKETLDVLPFAANGSDFLATIDEQKLTVYKWQHL</sequence>